<dbReference type="InterPro" id="IPR036291">
    <property type="entry name" value="NAD(P)-bd_dom_sf"/>
</dbReference>
<dbReference type="SUPFAM" id="SSF51735">
    <property type="entry name" value="NAD(P)-binding Rossmann-fold domains"/>
    <property type="match status" value="1"/>
</dbReference>
<evidence type="ECO:0000313" key="2">
    <source>
        <dbReference type="EMBL" id="KAJ7723092.1"/>
    </source>
</evidence>
<organism evidence="2 3">
    <name type="scientific">Mycena maculata</name>
    <dbReference type="NCBI Taxonomy" id="230809"/>
    <lineage>
        <taxon>Eukaryota</taxon>
        <taxon>Fungi</taxon>
        <taxon>Dikarya</taxon>
        <taxon>Basidiomycota</taxon>
        <taxon>Agaricomycotina</taxon>
        <taxon>Agaricomycetes</taxon>
        <taxon>Agaricomycetidae</taxon>
        <taxon>Agaricales</taxon>
        <taxon>Marasmiineae</taxon>
        <taxon>Mycenaceae</taxon>
        <taxon>Mycena</taxon>
    </lineage>
</organism>
<evidence type="ECO:0008006" key="4">
    <source>
        <dbReference type="Google" id="ProtNLM"/>
    </source>
</evidence>
<dbReference type="GO" id="GO:0016491">
    <property type="term" value="F:oxidoreductase activity"/>
    <property type="evidence" value="ECO:0007669"/>
    <property type="project" value="UniProtKB-KW"/>
</dbReference>
<dbReference type="PANTHER" id="PTHR43157">
    <property type="entry name" value="PHOSPHATIDYLINOSITOL-GLYCAN BIOSYNTHESIS CLASS F PROTEIN-RELATED"/>
    <property type="match status" value="1"/>
</dbReference>
<comment type="caution">
    <text evidence="2">The sequence shown here is derived from an EMBL/GenBank/DDBJ whole genome shotgun (WGS) entry which is preliminary data.</text>
</comment>
<dbReference type="Gene3D" id="3.40.50.720">
    <property type="entry name" value="NAD(P)-binding Rossmann-like Domain"/>
    <property type="match status" value="1"/>
</dbReference>
<keyword evidence="1" id="KW-0560">Oxidoreductase</keyword>
<dbReference type="Pfam" id="PF00106">
    <property type="entry name" value="adh_short"/>
    <property type="match status" value="1"/>
</dbReference>
<dbReference type="InterPro" id="IPR002347">
    <property type="entry name" value="SDR_fam"/>
</dbReference>
<proteinExistence type="predicted"/>
<evidence type="ECO:0000256" key="1">
    <source>
        <dbReference type="ARBA" id="ARBA00023002"/>
    </source>
</evidence>
<evidence type="ECO:0000313" key="3">
    <source>
        <dbReference type="Proteomes" id="UP001215280"/>
    </source>
</evidence>
<reference evidence="2" key="1">
    <citation type="submission" date="2023-03" db="EMBL/GenBank/DDBJ databases">
        <title>Massive genome expansion in bonnet fungi (Mycena s.s.) driven by repeated elements and novel gene families across ecological guilds.</title>
        <authorList>
            <consortium name="Lawrence Berkeley National Laboratory"/>
            <person name="Harder C.B."/>
            <person name="Miyauchi S."/>
            <person name="Viragh M."/>
            <person name="Kuo A."/>
            <person name="Thoen E."/>
            <person name="Andreopoulos B."/>
            <person name="Lu D."/>
            <person name="Skrede I."/>
            <person name="Drula E."/>
            <person name="Henrissat B."/>
            <person name="Morin E."/>
            <person name="Kohler A."/>
            <person name="Barry K."/>
            <person name="LaButti K."/>
            <person name="Morin E."/>
            <person name="Salamov A."/>
            <person name="Lipzen A."/>
            <person name="Mereny Z."/>
            <person name="Hegedus B."/>
            <person name="Baldrian P."/>
            <person name="Stursova M."/>
            <person name="Weitz H."/>
            <person name="Taylor A."/>
            <person name="Grigoriev I.V."/>
            <person name="Nagy L.G."/>
            <person name="Martin F."/>
            <person name="Kauserud H."/>
        </authorList>
    </citation>
    <scope>NUCLEOTIDE SEQUENCE</scope>
    <source>
        <strain evidence="2">CBHHK188m</strain>
    </source>
</reference>
<dbReference type="PANTHER" id="PTHR43157:SF31">
    <property type="entry name" value="PHOSPHATIDYLINOSITOL-GLYCAN BIOSYNTHESIS CLASS F PROTEIN"/>
    <property type="match status" value="1"/>
</dbReference>
<sequence>MSSFASSWDKFVGVLNMATAGWMPGRSMKTEFVDMKGKTCLVTGSNVGIGYEIASKLAKSGATVYLLVRDPVKGEVARTTLIDATGNEDIHVRAIDMGSLASVREFASTWDSSVPIHVLINNAGMVTSKYLKTRDGHEITLQVNALAPHILSLGLLPVLADNARIINVTSHAHYESTLADLPADDPNHHTMLGGLYKDGEGIPLSRTMWLYSRSKAVQMMLGRELQHRLSASSVYGPKKIVVHSCQPGFVASTIWEERPDTQDHGTERVRATLKKIVGILASTSEQGAVTPYFLASSAPAKEVYDFGYWDRKVKRVPGQPVLNESLVSAYWDACTPDKDSETLA</sequence>
<gene>
    <name evidence="2" type="ORF">DFH07DRAFT_856198</name>
</gene>
<protein>
    <recommendedName>
        <fullName evidence="4">NAD(P)-binding protein</fullName>
    </recommendedName>
</protein>
<accession>A0AAD7HL26</accession>
<keyword evidence="3" id="KW-1185">Reference proteome</keyword>
<dbReference type="Proteomes" id="UP001215280">
    <property type="component" value="Unassembled WGS sequence"/>
</dbReference>
<dbReference type="PRINTS" id="PR00081">
    <property type="entry name" value="GDHRDH"/>
</dbReference>
<dbReference type="EMBL" id="JARJLG010000251">
    <property type="protein sequence ID" value="KAJ7723092.1"/>
    <property type="molecule type" value="Genomic_DNA"/>
</dbReference>
<dbReference type="AlphaFoldDB" id="A0AAD7HL26"/>
<name>A0AAD7HL26_9AGAR</name>